<evidence type="ECO:0000256" key="1">
    <source>
        <dbReference type="ARBA" id="ARBA00004651"/>
    </source>
</evidence>
<gene>
    <name evidence="8" type="ORF">HDG69_000361</name>
</gene>
<dbReference type="NCBIfam" id="NF006521">
    <property type="entry name" value="PRK08965.1-5"/>
    <property type="match status" value="1"/>
</dbReference>
<accession>A0ABX2A1J9</accession>
<evidence type="ECO:0000256" key="7">
    <source>
        <dbReference type="SAM" id="Phobius"/>
    </source>
</evidence>
<keyword evidence="3" id="KW-1003">Cell membrane</keyword>
<keyword evidence="6 7" id="KW-0472">Membrane</keyword>
<dbReference type="EMBL" id="JABEZU010000001">
    <property type="protein sequence ID" value="NOV95808.1"/>
    <property type="molecule type" value="Genomic_DNA"/>
</dbReference>
<dbReference type="RefSeq" id="WP_171782073.1">
    <property type="nucleotide sequence ID" value="NZ_BAAAML010000002.1"/>
</dbReference>
<protein>
    <submittedName>
        <fullName evidence="8">Multicomponent Na+:H+ antiporter subunit E</fullName>
    </submittedName>
</protein>
<reference evidence="8 9" key="1">
    <citation type="submission" date="2020-05" db="EMBL/GenBank/DDBJ databases">
        <title>Genomic Encyclopedia of Type Strains, Phase III (KMG-III): the genomes of soil and plant-associated and newly described type strains.</title>
        <authorList>
            <person name="Whitman W."/>
        </authorList>
    </citation>
    <scope>NUCLEOTIDE SEQUENCE [LARGE SCALE GENOMIC DNA]</scope>
    <source>
        <strain evidence="8 9">KCTC 19046</strain>
    </source>
</reference>
<organism evidence="8 9">
    <name type="scientific">Isoptericola halotolerans</name>
    <dbReference type="NCBI Taxonomy" id="300560"/>
    <lineage>
        <taxon>Bacteria</taxon>
        <taxon>Bacillati</taxon>
        <taxon>Actinomycetota</taxon>
        <taxon>Actinomycetes</taxon>
        <taxon>Micrococcales</taxon>
        <taxon>Promicromonosporaceae</taxon>
        <taxon>Isoptericola</taxon>
    </lineage>
</organism>
<name>A0ABX2A1J9_9MICO</name>
<evidence type="ECO:0000256" key="6">
    <source>
        <dbReference type="ARBA" id="ARBA00023136"/>
    </source>
</evidence>
<evidence type="ECO:0000313" key="9">
    <source>
        <dbReference type="Proteomes" id="UP000757540"/>
    </source>
</evidence>
<feature type="transmembrane region" description="Helical" evidence="7">
    <location>
        <begin position="17"/>
        <end position="34"/>
    </location>
</feature>
<keyword evidence="5 7" id="KW-1133">Transmembrane helix</keyword>
<evidence type="ECO:0000256" key="3">
    <source>
        <dbReference type="ARBA" id="ARBA00022475"/>
    </source>
</evidence>
<evidence type="ECO:0000256" key="4">
    <source>
        <dbReference type="ARBA" id="ARBA00022692"/>
    </source>
</evidence>
<feature type="transmembrane region" description="Helical" evidence="7">
    <location>
        <begin position="40"/>
        <end position="60"/>
    </location>
</feature>
<feature type="transmembrane region" description="Helical" evidence="7">
    <location>
        <begin position="116"/>
        <end position="135"/>
    </location>
</feature>
<proteinExistence type="inferred from homology"/>
<dbReference type="Proteomes" id="UP000757540">
    <property type="component" value="Unassembled WGS sequence"/>
</dbReference>
<dbReference type="PANTHER" id="PTHR34584">
    <property type="entry name" value="NA(+)/H(+) ANTIPORTER SUBUNIT E1"/>
    <property type="match status" value="1"/>
</dbReference>
<dbReference type="PANTHER" id="PTHR34584:SF1">
    <property type="entry name" value="NA(+)_H(+) ANTIPORTER SUBUNIT E1"/>
    <property type="match status" value="1"/>
</dbReference>
<feature type="transmembrane region" description="Helical" evidence="7">
    <location>
        <begin position="72"/>
        <end position="96"/>
    </location>
</feature>
<evidence type="ECO:0000256" key="2">
    <source>
        <dbReference type="ARBA" id="ARBA00006228"/>
    </source>
</evidence>
<comment type="caution">
    <text evidence="8">The sequence shown here is derived from an EMBL/GenBank/DDBJ whole genome shotgun (WGS) entry which is preliminary data.</text>
</comment>
<comment type="subcellular location">
    <subcellularLocation>
        <location evidence="1">Cell membrane</location>
        <topology evidence="1">Multi-pass membrane protein</topology>
    </subcellularLocation>
</comment>
<keyword evidence="4 7" id="KW-0812">Transmembrane</keyword>
<sequence>MSDQSLRELVRSGLRRALVQWPAVVLLTGVWVLLWGDVSWANLVGGAALAVVVVTLFPLPPVRTEATFRPVAVGRLVVSFAADLFVASFQVAWLALRPGPVPQGAVVQVRLHNPDDVFLTVTAVLATLVPGSLVVETSRRRGTLFLHVLDVEGSGGVEGVRRHVQQLEERVLRAFAAAAVLERTGVAVRPTGRPDPRAGKGAGA</sequence>
<dbReference type="InterPro" id="IPR002758">
    <property type="entry name" value="Cation_antiport_E"/>
</dbReference>
<keyword evidence="9" id="KW-1185">Reference proteome</keyword>
<evidence type="ECO:0000256" key="5">
    <source>
        <dbReference type="ARBA" id="ARBA00022989"/>
    </source>
</evidence>
<dbReference type="Pfam" id="PF01899">
    <property type="entry name" value="MNHE"/>
    <property type="match status" value="1"/>
</dbReference>
<evidence type="ECO:0000313" key="8">
    <source>
        <dbReference type="EMBL" id="NOV95808.1"/>
    </source>
</evidence>
<comment type="similarity">
    <text evidence="2">Belongs to the CPA3 antiporters (TC 2.A.63) subunit E family.</text>
</comment>